<organism evidence="2 3">
    <name type="scientific">Mycena metata</name>
    <dbReference type="NCBI Taxonomy" id="1033252"/>
    <lineage>
        <taxon>Eukaryota</taxon>
        <taxon>Fungi</taxon>
        <taxon>Dikarya</taxon>
        <taxon>Basidiomycota</taxon>
        <taxon>Agaricomycotina</taxon>
        <taxon>Agaricomycetes</taxon>
        <taxon>Agaricomycetidae</taxon>
        <taxon>Agaricales</taxon>
        <taxon>Marasmiineae</taxon>
        <taxon>Mycenaceae</taxon>
        <taxon>Mycena</taxon>
    </lineage>
</organism>
<dbReference type="EMBL" id="JARKIB010000042">
    <property type="protein sequence ID" value="KAJ7758259.1"/>
    <property type="molecule type" value="Genomic_DNA"/>
</dbReference>
<dbReference type="Proteomes" id="UP001215598">
    <property type="component" value="Unassembled WGS sequence"/>
</dbReference>
<feature type="compositionally biased region" description="Basic residues" evidence="1">
    <location>
        <begin position="27"/>
        <end position="42"/>
    </location>
</feature>
<feature type="region of interest" description="Disordered" evidence="1">
    <location>
        <begin position="18"/>
        <end position="64"/>
    </location>
</feature>
<accession>A0AAD7NF86</accession>
<evidence type="ECO:0000313" key="2">
    <source>
        <dbReference type="EMBL" id="KAJ7758259.1"/>
    </source>
</evidence>
<gene>
    <name evidence="2" type="ORF">B0H16DRAFT_1689301</name>
</gene>
<reference evidence="2" key="1">
    <citation type="submission" date="2023-03" db="EMBL/GenBank/DDBJ databases">
        <title>Massive genome expansion in bonnet fungi (Mycena s.s.) driven by repeated elements and novel gene families across ecological guilds.</title>
        <authorList>
            <consortium name="Lawrence Berkeley National Laboratory"/>
            <person name="Harder C.B."/>
            <person name="Miyauchi S."/>
            <person name="Viragh M."/>
            <person name="Kuo A."/>
            <person name="Thoen E."/>
            <person name="Andreopoulos B."/>
            <person name="Lu D."/>
            <person name="Skrede I."/>
            <person name="Drula E."/>
            <person name="Henrissat B."/>
            <person name="Morin E."/>
            <person name="Kohler A."/>
            <person name="Barry K."/>
            <person name="LaButti K."/>
            <person name="Morin E."/>
            <person name="Salamov A."/>
            <person name="Lipzen A."/>
            <person name="Mereny Z."/>
            <person name="Hegedus B."/>
            <person name="Baldrian P."/>
            <person name="Stursova M."/>
            <person name="Weitz H."/>
            <person name="Taylor A."/>
            <person name="Grigoriev I.V."/>
            <person name="Nagy L.G."/>
            <person name="Martin F."/>
            <person name="Kauserud H."/>
        </authorList>
    </citation>
    <scope>NUCLEOTIDE SEQUENCE</scope>
    <source>
        <strain evidence="2">CBHHK182m</strain>
    </source>
</reference>
<keyword evidence="3" id="KW-1185">Reference proteome</keyword>
<evidence type="ECO:0000256" key="1">
    <source>
        <dbReference type="SAM" id="MobiDB-lite"/>
    </source>
</evidence>
<evidence type="ECO:0000313" key="3">
    <source>
        <dbReference type="Proteomes" id="UP001215598"/>
    </source>
</evidence>
<name>A0AAD7NF86_9AGAR</name>
<proteinExistence type="predicted"/>
<protein>
    <submittedName>
        <fullName evidence="2">Uncharacterized protein</fullName>
    </submittedName>
</protein>
<sequence>MSTTAKVLKLIFVALPDTPDPVESSTSRRKGISIQYRKKKKESKGESDKRYRYPINKGPGSSRTSLPAIYHCSLSLSTSDVSTNRRKKKRERLMTRPGLESNELTRSINFPAMRLHGRQHAILNAIPGACFPPQHNPPGNRNNGRFKREPCYFFFRVGKKESLSHAARPKLESNELACSINGLIVRTKRSLFAPRPGLESNELTRNIKLATNIRNAECGAWNCFPPPPKT</sequence>
<comment type="caution">
    <text evidence="2">The sequence shown here is derived from an EMBL/GenBank/DDBJ whole genome shotgun (WGS) entry which is preliminary data.</text>
</comment>
<dbReference type="AlphaFoldDB" id="A0AAD7NF86"/>